<dbReference type="InterPro" id="IPR002469">
    <property type="entry name" value="Peptidase_S9B_N"/>
</dbReference>
<evidence type="ECO:0000256" key="3">
    <source>
        <dbReference type="ARBA" id="ARBA00072929"/>
    </source>
</evidence>
<comment type="similarity">
    <text evidence="1">Belongs to the peptidase S9B family. DPPIV subfamily.</text>
</comment>
<evidence type="ECO:0000313" key="8">
    <source>
        <dbReference type="Proteomes" id="UP001378592"/>
    </source>
</evidence>
<reference evidence="7 8" key="1">
    <citation type="submission" date="2024-03" db="EMBL/GenBank/DDBJ databases">
        <title>The genome assembly and annotation of the cricket Gryllus longicercus Weissman &amp; Gray.</title>
        <authorList>
            <person name="Szrajer S."/>
            <person name="Gray D."/>
            <person name="Ylla G."/>
        </authorList>
    </citation>
    <scope>NUCLEOTIDE SEQUENCE [LARGE SCALE GENOMIC DNA]</scope>
    <source>
        <strain evidence="7">DAG 2021-001</strain>
        <tissue evidence="7">Whole body minus gut</tissue>
    </source>
</reference>
<keyword evidence="8" id="KW-1185">Reference proteome</keyword>
<dbReference type="Proteomes" id="UP001378592">
    <property type="component" value="Unassembled WGS sequence"/>
</dbReference>
<comment type="caution">
    <text evidence="7">The sequence shown here is derived from an EMBL/GenBank/DDBJ whole genome shotgun (WGS) entry which is preliminary data.</text>
</comment>
<dbReference type="InterPro" id="IPR029058">
    <property type="entry name" value="AB_hydrolase_fold"/>
</dbReference>
<dbReference type="Pfam" id="PF00326">
    <property type="entry name" value="Peptidase_S9"/>
    <property type="match status" value="1"/>
</dbReference>
<dbReference type="GO" id="GO:0006508">
    <property type="term" value="P:proteolysis"/>
    <property type="evidence" value="ECO:0007669"/>
    <property type="project" value="InterPro"/>
</dbReference>
<feature type="domain" description="Peptidase S9 prolyl oligopeptidase catalytic" evidence="5">
    <location>
        <begin position="668"/>
        <end position="872"/>
    </location>
</feature>
<dbReference type="PANTHER" id="PTHR11731:SF154">
    <property type="entry name" value="VENOM DIPEPTIDYL PEPTIDASE 4-LIKE PROTEIN"/>
    <property type="match status" value="1"/>
</dbReference>
<keyword evidence="4" id="KW-0812">Transmembrane</keyword>
<dbReference type="Gene3D" id="2.140.10.30">
    <property type="entry name" value="Dipeptidylpeptidase IV, N-terminal domain"/>
    <property type="match status" value="1"/>
</dbReference>
<feature type="transmembrane region" description="Helical" evidence="4">
    <location>
        <begin position="62"/>
        <end position="85"/>
    </location>
</feature>
<dbReference type="GO" id="GO:0008239">
    <property type="term" value="F:dipeptidyl-peptidase activity"/>
    <property type="evidence" value="ECO:0007669"/>
    <property type="project" value="TreeGrafter"/>
</dbReference>
<dbReference type="Gene3D" id="3.40.50.1820">
    <property type="entry name" value="alpha/beta hydrolase"/>
    <property type="match status" value="1"/>
</dbReference>
<name>A0AAN9VMJ4_9ORTH</name>
<dbReference type="SUPFAM" id="SSF53474">
    <property type="entry name" value="alpha/beta-Hydrolases"/>
    <property type="match status" value="1"/>
</dbReference>
<evidence type="ECO:0000259" key="6">
    <source>
        <dbReference type="Pfam" id="PF00930"/>
    </source>
</evidence>
<keyword evidence="4" id="KW-0472">Membrane</keyword>
<sequence length="874" mass="96617">MRAPALEVLAAAPATRLWTCGVEGGGGGGSAGGAGRGAGGGGGNGYAELMGTSHSYRRSVRAAMAACVVALLILALVIAGAVLLARRGPSSSRPGDAAATGRSVDAGDVLESRFAAQGFNGSWVDASGKPLRGVTLRDVIESTFAATEDVNGTWVSDTRLLFRDDAGRPMLFDATTRTSRALLKNHGLIPSSTIKLELSADHKYLLAVYNYSKLFRHTYLSQYDIIDLEKGERRTLQAAVETHAPGDDPRVLQLAIWAPTGNAIAFVYHNDIFYRASAAADAETVRLTSDGSFSTVYHGVPDWVYEEEVFSSNTAMWFSPDSSKLAYATFNDTRTRVMTIPYYGSPTVLEFQYPRAINLRYPKPGTPNPTVSLTVVQLGGDSPKSVKLAPPETLREPILSTVAWANDDEVAAIWMNRVQNRGELVVCTAMASQCTTMQSLHEEAGWLDLFVPPIFSKDGKRVVFVYPQNQSNDAGAYRHVTLIEREPKFDSLISLTSGKFVVTEILAWDEKTHLVYFLGTDESDPATLHLYSVSDNASTAPNQHTCISCQFKTRASGKSCLYNKASFSKECSFFMHSCSGPDVPEVSLYDKENKHLMIWEDNQEVRELLKDRVLPTIKQMRVDVPGGFRALVQLLLPPNMDTSGHTKYPLLVNVYGGPDSTQVTKRFNVDWSSYLTVNHSIIYAAIDGRGSGLKGNRMLFSGYRRLGSVEIDDQVNVTKYLQDTLSFIDKNRTAIWGWSYGGYSTGMALAKDKQGVFKCGIAVAPVTDWAYYDTIYTERYMGLPTQSDNLDGYVESELNNKYENFRNKMFFLVHGTLDDNVHYQQSMMLSKVLEHHDILFRQQSYPDEEHGLAGVRPHLYHSLENFLEECFKLK</sequence>
<proteinExistence type="inferred from homology"/>
<organism evidence="7 8">
    <name type="scientific">Gryllus longicercus</name>
    <dbReference type="NCBI Taxonomy" id="2509291"/>
    <lineage>
        <taxon>Eukaryota</taxon>
        <taxon>Metazoa</taxon>
        <taxon>Ecdysozoa</taxon>
        <taxon>Arthropoda</taxon>
        <taxon>Hexapoda</taxon>
        <taxon>Insecta</taxon>
        <taxon>Pterygota</taxon>
        <taxon>Neoptera</taxon>
        <taxon>Polyneoptera</taxon>
        <taxon>Orthoptera</taxon>
        <taxon>Ensifera</taxon>
        <taxon>Gryllidea</taxon>
        <taxon>Grylloidea</taxon>
        <taxon>Gryllidae</taxon>
        <taxon>Gryllinae</taxon>
        <taxon>Gryllus</taxon>
    </lineage>
</organism>
<evidence type="ECO:0000256" key="1">
    <source>
        <dbReference type="ARBA" id="ARBA00010036"/>
    </source>
</evidence>
<evidence type="ECO:0000256" key="2">
    <source>
        <dbReference type="ARBA" id="ARBA00023180"/>
    </source>
</evidence>
<keyword evidence="2" id="KW-0325">Glycoprotein</keyword>
<dbReference type="GO" id="GO:0008236">
    <property type="term" value="F:serine-type peptidase activity"/>
    <property type="evidence" value="ECO:0007669"/>
    <property type="project" value="InterPro"/>
</dbReference>
<dbReference type="EMBL" id="JAZDUA010000138">
    <property type="protein sequence ID" value="KAK7866723.1"/>
    <property type="molecule type" value="Genomic_DNA"/>
</dbReference>
<feature type="domain" description="Dipeptidylpeptidase IV N-terminal" evidence="6">
    <location>
        <begin position="199"/>
        <end position="584"/>
    </location>
</feature>
<dbReference type="Pfam" id="PF00930">
    <property type="entry name" value="DPPIV_N"/>
    <property type="match status" value="1"/>
</dbReference>
<accession>A0AAN9VMJ4</accession>
<dbReference type="SUPFAM" id="SSF82171">
    <property type="entry name" value="DPP6 N-terminal domain-like"/>
    <property type="match status" value="1"/>
</dbReference>
<dbReference type="AlphaFoldDB" id="A0AAN9VMJ4"/>
<gene>
    <name evidence="7" type="ORF">R5R35_003146</name>
</gene>
<dbReference type="GO" id="GO:0005886">
    <property type="term" value="C:plasma membrane"/>
    <property type="evidence" value="ECO:0007669"/>
    <property type="project" value="TreeGrafter"/>
</dbReference>
<dbReference type="InterPro" id="IPR001375">
    <property type="entry name" value="Peptidase_S9_cat"/>
</dbReference>
<dbReference type="PANTHER" id="PTHR11731">
    <property type="entry name" value="PROTEASE FAMILY S9B,C DIPEPTIDYL-PEPTIDASE IV-RELATED"/>
    <property type="match status" value="1"/>
</dbReference>
<evidence type="ECO:0000259" key="5">
    <source>
        <dbReference type="Pfam" id="PF00326"/>
    </source>
</evidence>
<protein>
    <recommendedName>
        <fullName evidence="3">Venom dipeptidyl peptidase 4</fullName>
    </recommendedName>
</protein>
<dbReference type="InterPro" id="IPR050278">
    <property type="entry name" value="Serine_Prot_S9B/DPPIV"/>
</dbReference>
<keyword evidence="4" id="KW-1133">Transmembrane helix</keyword>
<dbReference type="FunFam" id="3.40.50.1820:FF:000003">
    <property type="entry name" value="Dipeptidyl peptidase 4"/>
    <property type="match status" value="1"/>
</dbReference>
<evidence type="ECO:0000256" key="4">
    <source>
        <dbReference type="SAM" id="Phobius"/>
    </source>
</evidence>
<evidence type="ECO:0000313" key="7">
    <source>
        <dbReference type="EMBL" id="KAK7866723.1"/>
    </source>
</evidence>